<keyword evidence="1" id="KW-0175">Coiled coil</keyword>
<protein>
    <submittedName>
        <fullName evidence="3">Uncharacterized protein</fullName>
    </submittedName>
</protein>
<sequence length="358" mass="40893">MASESKSEDVPIASIQIKPTACEEILKQWEVVEDSLEQTTITLNVLNETADNLYNTIITDNSTEPLTSIIDKYYSKKESSDKITYSSIYTTIRNQIIDNKQYNKYFNFARDDIITLPTTILEALTESETEIIAPPEPNIIDVEIPEESKSTTEIDTEVTESNTPKATMPIETNTHIPEESKSTSKSITPNISTSMTKPISKKFIIQAKQNETVQLKLQELQEKQEKKDNAERLKQINLANQRNKQTTATSKQEIIETNIQTYIQKDFTELFYKLTPKPEFIENIKNCDMTSLINKSDKIEFIVLSFIAIVRSNTLYKTICENRNINSIQCKNLYELTLAISNLYESIDPTNPKSVQTK</sequence>
<feature type="region of interest" description="Disordered" evidence="2">
    <location>
        <begin position="148"/>
        <end position="169"/>
    </location>
</feature>
<evidence type="ECO:0000313" key="3">
    <source>
        <dbReference type="EMBL" id="AYV80307.1"/>
    </source>
</evidence>
<feature type="compositionally biased region" description="Polar residues" evidence="2">
    <location>
        <begin position="159"/>
        <end position="169"/>
    </location>
</feature>
<reference evidence="3" key="1">
    <citation type="submission" date="2018-10" db="EMBL/GenBank/DDBJ databases">
        <title>Hidden diversity of soil giant viruses.</title>
        <authorList>
            <person name="Schulz F."/>
            <person name="Alteio L."/>
            <person name="Goudeau D."/>
            <person name="Ryan E.M."/>
            <person name="Malmstrom R.R."/>
            <person name="Blanchard J."/>
            <person name="Woyke T."/>
        </authorList>
    </citation>
    <scope>NUCLEOTIDE SEQUENCE</scope>
    <source>
        <strain evidence="3">GAV1</strain>
    </source>
</reference>
<evidence type="ECO:0000256" key="2">
    <source>
        <dbReference type="SAM" id="MobiDB-lite"/>
    </source>
</evidence>
<feature type="coiled-coil region" evidence="1">
    <location>
        <begin position="210"/>
        <end position="240"/>
    </location>
</feature>
<organism evidence="3">
    <name type="scientific">Gaeavirus sp</name>
    <dbReference type="NCBI Taxonomy" id="2487767"/>
    <lineage>
        <taxon>Viruses</taxon>
        <taxon>Varidnaviria</taxon>
        <taxon>Bamfordvirae</taxon>
        <taxon>Nucleocytoviricota</taxon>
        <taxon>Megaviricetes</taxon>
        <taxon>Imitervirales</taxon>
        <taxon>Mimiviridae</taxon>
        <taxon>Klosneuvirinae</taxon>
    </lineage>
</organism>
<dbReference type="EMBL" id="MK072227">
    <property type="protein sequence ID" value="AYV80307.1"/>
    <property type="molecule type" value="Genomic_DNA"/>
</dbReference>
<feature type="non-terminal residue" evidence="3">
    <location>
        <position position="358"/>
    </location>
</feature>
<proteinExistence type="predicted"/>
<evidence type="ECO:0000256" key="1">
    <source>
        <dbReference type="SAM" id="Coils"/>
    </source>
</evidence>
<gene>
    <name evidence="3" type="ORF">Gaeavirus29_1</name>
</gene>
<accession>A0A3G4ZZG0</accession>
<name>A0A3G4ZZG0_9VIRU</name>